<dbReference type="SMART" id="SM00360">
    <property type="entry name" value="RRM"/>
    <property type="match status" value="1"/>
</dbReference>
<proteinExistence type="predicted"/>
<keyword evidence="1" id="KW-0694">RNA-binding</keyword>
<organism evidence="4 5">
    <name type="scientific">Mesorhabditis belari</name>
    <dbReference type="NCBI Taxonomy" id="2138241"/>
    <lineage>
        <taxon>Eukaryota</taxon>
        <taxon>Metazoa</taxon>
        <taxon>Ecdysozoa</taxon>
        <taxon>Nematoda</taxon>
        <taxon>Chromadorea</taxon>
        <taxon>Rhabditida</taxon>
        <taxon>Rhabditina</taxon>
        <taxon>Rhabditomorpha</taxon>
        <taxon>Rhabditoidea</taxon>
        <taxon>Rhabditidae</taxon>
        <taxon>Mesorhabditinae</taxon>
        <taxon>Mesorhabditis</taxon>
    </lineage>
</organism>
<feature type="domain" description="RRM" evidence="3">
    <location>
        <begin position="66"/>
        <end position="137"/>
    </location>
</feature>
<dbReference type="GO" id="GO:0005634">
    <property type="term" value="C:nucleus"/>
    <property type="evidence" value="ECO:0007669"/>
    <property type="project" value="TreeGrafter"/>
</dbReference>
<dbReference type="PANTHER" id="PTHR19965:SF82">
    <property type="entry name" value="THO COMPLEX SUBUNIT 4"/>
    <property type="match status" value="1"/>
</dbReference>
<name>A0AAF3EWX8_9BILA</name>
<dbReference type="Proteomes" id="UP000887575">
    <property type="component" value="Unassembled WGS sequence"/>
</dbReference>
<dbReference type="InterPro" id="IPR051229">
    <property type="entry name" value="ALYREF_mRNA_export"/>
</dbReference>
<feature type="region of interest" description="Disordered" evidence="2">
    <location>
        <begin position="14"/>
        <end position="46"/>
    </location>
</feature>
<keyword evidence="4" id="KW-1185">Reference proteome</keyword>
<dbReference type="GO" id="GO:0006406">
    <property type="term" value="P:mRNA export from nucleus"/>
    <property type="evidence" value="ECO:0007669"/>
    <property type="project" value="TreeGrafter"/>
</dbReference>
<dbReference type="GO" id="GO:0003729">
    <property type="term" value="F:mRNA binding"/>
    <property type="evidence" value="ECO:0007669"/>
    <property type="project" value="TreeGrafter"/>
</dbReference>
<accession>A0AAF3EWX8</accession>
<protein>
    <submittedName>
        <fullName evidence="5">RRM domain-containing protein</fullName>
    </submittedName>
</protein>
<evidence type="ECO:0000256" key="1">
    <source>
        <dbReference type="ARBA" id="ARBA00022884"/>
    </source>
</evidence>
<evidence type="ECO:0000313" key="5">
    <source>
        <dbReference type="WBParaSite" id="MBELARI_LOCUS18679"/>
    </source>
</evidence>
<dbReference type="PANTHER" id="PTHR19965">
    <property type="entry name" value="RNA AND EXPORT FACTOR BINDING PROTEIN"/>
    <property type="match status" value="1"/>
</dbReference>
<dbReference type="InterPro" id="IPR000504">
    <property type="entry name" value="RRM_dom"/>
</dbReference>
<dbReference type="InterPro" id="IPR012677">
    <property type="entry name" value="Nucleotide-bd_a/b_plait_sf"/>
</dbReference>
<evidence type="ECO:0000256" key="2">
    <source>
        <dbReference type="SAM" id="MobiDB-lite"/>
    </source>
</evidence>
<dbReference type="InterPro" id="IPR035979">
    <property type="entry name" value="RBD_domain_sf"/>
</dbReference>
<dbReference type="Gene3D" id="3.30.70.330">
    <property type="match status" value="1"/>
</dbReference>
<sequence length="202" mass="22555">MDVDRSLDDLIRHNGRGAYRGRGGRGGLIRGGRGGRNGNQGSFQPRNLYLPRQRPFVIGGTSGPVRVNMANLFNVHVEDLEELFINYPHDGITMHYDENGTPVGTADVHFKARPSFAAKLVKDCNGMRIDGRPIKFYLLGPRPNPMYLRPSFRPPFNRRNTYTHNSGRIFKTARRGAGTFGGPKPKLSEAELNAQLDAYMAK</sequence>
<evidence type="ECO:0000313" key="4">
    <source>
        <dbReference type="Proteomes" id="UP000887575"/>
    </source>
</evidence>
<dbReference type="WBParaSite" id="MBELARI_LOCUS18679">
    <property type="protein sequence ID" value="MBELARI_LOCUS18679"/>
    <property type="gene ID" value="MBELARI_LOCUS18679"/>
</dbReference>
<reference evidence="5" key="1">
    <citation type="submission" date="2024-02" db="UniProtKB">
        <authorList>
            <consortium name="WormBaseParasite"/>
        </authorList>
    </citation>
    <scope>IDENTIFICATION</scope>
</reference>
<dbReference type="AlphaFoldDB" id="A0AAF3EWX8"/>
<dbReference type="SUPFAM" id="SSF54928">
    <property type="entry name" value="RNA-binding domain, RBD"/>
    <property type="match status" value="1"/>
</dbReference>
<feature type="compositionally biased region" description="Gly residues" evidence="2">
    <location>
        <begin position="18"/>
        <end position="38"/>
    </location>
</feature>
<evidence type="ECO:0000259" key="3">
    <source>
        <dbReference type="SMART" id="SM00360"/>
    </source>
</evidence>